<dbReference type="EnsemblPlants" id="AVESA.00010b.r2.7CG0707790.3">
    <property type="protein sequence ID" value="AVESA.00010b.r2.7CG0707790.3.CDS"/>
    <property type="gene ID" value="AVESA.00010b.r2.7CG0707790"/>
</dbReference>
<sequence length="705" mass="77790">MAPRTRTASTAACRYQQFSALLSSAVLEWVLMLLMLLEGLLSYLATSFARLCKLQPPCPMCARLDHVLGDAGARYRDLMCSSHKAEASSWAFCRVHRNLADVRGMCEACLLSFAADDKSSLEACRSLTGKLGGVGTGGAGCGHGLSFRGVGEGKVMEDGALCSCCSVTVKLRSSPFVALQRNDVDVSRDRCADGVDRVGYSELKTSDSEPELTMQRVGEFGRSSEHTDIIDTLKKDFALIQGQIKIAYGNAEEKVATYSEPTRVQGRVSDQIVSEDSKQWPNIQASDLPRADGQEISEETQTDKRPEDDVWHNALGSSEDSPGTTTTTDNDRSSGTKAASDELKPEFSDRTTTRQDSFIVHQDLKLLLSQLSISSRTPDPSAEQQHEQAVLRNITRVLSLQRNYSGVSDCSMLDAEAEAECSTVDGLRRQVELDRRSMALLWKELEEERSASAVATSQAMAMITRLQEEKAAARTEAAQYRRVMEEQSAYDREDAERLAATVRELEAEVERCRAELRDQAIAGEIRDQMRLFPPRPREEFSGGGFGDEENAYIWKQLRKLTDKLHRFSNNSSRIVQESGSADAGQEDGGGSGQEEDRADVSEVGRRVRNADNFTKWQQLQSMEVTKGRGGDNGAVVGSKNDNMAGLEEEISELSGRLQALEADRSFLEHSVNSLRNGREGEAVIHDIARSLRDLRKTMGNDVFDR</sequence>
<evidence type="ECO:0000313" key="1">
    <source>
        <dbReference type="EnsemblPlants" id="AVESA.00010b.r2.7CG0707790.3.CDS"/>
    </source>
</evidence>
<dbReference type="Proteomes" id="UP001732700">
    <property type="component" value="Chromosome 7C"/>
</dbReference>
<evidence type="ECO:0000313" key="2">
    <source>
        <dbReference type="Proteomes" id="UP001732700"/>
    </source>
</evidence>
<organism evidence="1 2">
    <name type="scientific">Avena sativa</name>
    <name type="common">Oat</name>
    <dbReference type="NCBI Taxonomy" id="4498"/>
    <lineage>
        <taxon>Eukaryota</taxon>
        <taxon>Viridiplantae</taxon>
        <taxon>Streptophyta</taxon>
        <taxon>Embryophyta</taxon>
        <taxon>Tracheophyta</taxon>
        <taxon>Spermatophyta</taxon>
        <taxon>Magnoliopsida</taxon>
        <taxon>Liliopsida</taxon>
        <taxon>Poales</taxon>
        <taxon>Poaceae</taxon>
        <taxon>BOP clade</taxon>
        <taxon>Pooideae</taxon>
        <taxon>Poodae</taxon>
        <taxon>Poeae</taxon>
        <taxon>Poeae Chloroplast Group 1 (Aveneae type)</taxon>
        <taxon>Aveninae</taxon>
        <taxon>Avena</taxon>
    </lineage>
</organism>
<name>A0ACD6A1S7_AVESA</name>
<protein>
    <submittedName>
        <fullName evidence="1">Uncharacterized protein</fullName>
    </submittedName>
</protein>
<accession>A0ACD6A1S7</accession>
<reference evidence="1" key="1">
    <citation type="submission" date="2021-05" db="EMBL/GenBank/DDBJ databases">
        <authorList>
            <person name="Scholz U."/>
            <person name="Mascher M."/>
            <person name="Fiebig A."/>
        </authorList>
    </citation>
    <scope>NUCLEOTIDE SEQUENCE [LARGE SCALE GENOMIC DNA]</scope>
</reference>
<proteinExistence type="predicted"/>
<reference evidence="1" key="2">
    <citation type="submission" date="2025-09" db="UniProtKB">
        <authorList>
            <consortium name="EnsemblPlants"/>
        </authorList>
    </citation>
    <scope>IDENTIFICATION</scope>
</reference>
<keyword evidence="2" id="KW-1185">Reference proteome</keyword>